<dbReference type="SUPFAM" id="SSF57667">
    <property type="entry name" value="beta-beta-alpha zinc fingers"/>
    <property type="match status" value="8"/>
</dbReference>
<dbReference type="SUPFAM" id="SSF47353">
    <property type="entry name" value="Retrovirus capsid dimerization domain-like"/>
    <property type="match status" value="1"/>
</dbReference>
<evidence type="ECO:0000256" key="6">
    <source>
        <dbReference type="ARBA" id="ARBA00023163"/>
    </source>
</evidence>
<dbReference type="Pfam" id="PF02023">
    <property type="entry name" value="SCAN"/>
    <property type="match status" value="1"/>
</dbReference>
<feature type="domain" description="C2H2-type" evidence="10">
    <location>
        <begin position="508"/>
        <end position="535"/>
    </location>
</feature>
<keyword evidence="7" id="KW-0539">Nucleus</keyword>
<evidence type="ECO:0000256" key="2">
    <source>
        <dbReference type="ARBA" id="ARBA00022737"/>
    </source>
</evidence>
<evidence type="ECO:0000256" key="9">
    <source>
        <dbReference type="SAM" id="MobiDB-lite"/>
    </source>
</evidence>
<evidence type="ECO:0000313" key="13">
    <source>
        <dbReference type="Proteomes" id="UP001652622"/>
    </source>
</evidence>
<evidence type="ECO:0000256" key="3">
    <source>
        <dbReference type="ARBA" id="ARBA00022771"/>
    </source>
</evidence>
<evidence type="ECO:0000259" key="10">
    <source>
        <dbReference type="PROSITE" id="PS50157"/>
    </source>
</evidence>
<dbReference type="CDD" id="cd07765">
    <property type="entry name" value="KRAB_A-box"/>
    <property type="match status" value="1"/>
</dbReference>
<dbReference type="GeneID" id="117673521"/>
<dbReference type="InterPro" id="IPR050717">
    <property type="entry name" value="C2H2-ZF_Transcription_Reg"/>
</dbReference>
<dbReference type="InterPro" id="IPR036051">
    <property type="entry name" value="KRAB_dom_sf"/>
</dbReference>
<dbReference type="SMART" id="SM00431">
    <property type="entry name" value="SCAN"/>
    <property type="match status" value="1"/>
</dbReference>
<keyword evidence="4" id="KW-0862">Zinc</keyword>
<feature type="domain" description="C2H2-type" evidence="10">
    <location>
        <begin position="676"/>
        <end position="703"/>
    </location>
</feature>
<gene>
    <name evidence="14" type="primary">LOC117673521</name>
</gene>
<dbReference type="PANTHER" id="PTHR14196">
    <property type="entry name" value="ODD-SKIPPED - RELATED"/>
    <property type="match status" value="1"/>
</dbReference>
<dbReference type="PROSITE" id="PS50805">
    <property type="entry name" value="KRAB"/>
    <property type="match status" value="1"/>
</dbReference>
<feature type="domain" description="C2H2-type" evidence="10">
    <location>
        <begin position="564"/>
        <end position="591"/>
    </location>
</feature>
<evidence type="ECO:0000259" key="11">
    <source>
        <dbReference type="PROSITE" id="PS50804"/>
    </source>
</evidence>
<evidence type="ECO:0000256" key="4">
    <source>
        <dbReference type="ARBA" id="ARBA00022833"/>
    </source>
</evidence>
<feature type="domain" description="C2H2-type" evidence="10">
    <location>
        <begin position="648"/>
        <end position="675"/>
    </location>
</feature>
<keyword evidence="3 8" id="KW-0863">Zinc-finger</keyword>
<keyword evidence="2" id="KW-0677">Repeat</keyword>
<evidence type="ECO:0000259" key="12">
    <source>
        <dbReference type="PROSITE" id="PS50805"/>
    </source>
</evidence>
<dbReference type="PROSITE" id="PS50157">
    <property type="entry name" value="ZINC_FINGER_C2H2_2"/>
    <property type="match status" value="15"/>
</dbReference>
<dbReference type="SMART" id="SM00355">
    <property type="entry name" value="ZnF_C2H2"/>
    <property type="match status" value="15"/>
</dbReference>
<dbReference type="InterPro" id="IPR036236">
    <property type="entry name" value="Znf_C2H2_sf"/>
</dbReference>
<feature type="region of interest" description="Disordered" evidence="9">
    <location>
        <begin position="62"/>
        <end position="92"/>
    </location>
</feature>
<name>A0ABM3Z587_PANGU</name>
<dbReference type="InterPro" id="IPR038269">
    <property type="entry name" value="SCAN_sf"/>
</dbReference>
<feature type="domain" description="C2H2-type" evidence="10">
    <location>
        <begin position="816"/>
        <end position="843"/>
    </location>
</feature>
<dbReference type="InterPro" id="IPR001909">
    <property type="entry name" value="KRAB"/>
</dbReference>
<dbReference type="InterPro" id="IPR003309">
    <property type="entry name" value="SCAN_dom"/>
</dbReference>
<keyword evidence="1" id="KW-0479">Metal-binding</keyword>
<accession>A0ABM3Z587</accession>
<feature type="domain" description="C2H2-type" evidence="10">
    <location>
        <begin position="788"/>
        <end position="815"/>
    </location>
</feature>
<evidence type="ECO:0000256" key="1">
    <source>
        <dbReference type="ARBA" id="ARBA00022723"/>
    </source>
</evidence>
<keyword evidence="6" id="KW-0804">Transcription</keyword>
<dbReference type="Gene3D" id="3.30.160.60">
    <property type="entry name" value="Classic Zinc Finger"/>
    <property type="match status" value="15"/>
</dbReference>
<feature type="domain" description="C2H2-type" evidence="10">
    <location>
        <begin position="704"/>
        <end position="731"/>
    </location>
</feature>
<proteinExistence type="predicted"/>
<dbReference type="Pfam" id="PF01352">
    <property type="entry name" value="KRAB"/>
    <property type="match status" value="1"/>
</dbReference>
<feature type="domain" description="C2H2-type" evidence="10">
    <location>
        <begin position="480"/>
        <end position="507"/>
    </location>
</feature>
<dbReference type="InterPro" id="IPR013087">
    <property type="entry name" value="Znf_C2H2_type"/>
</dbReference>
<feature type="domain" description="SCAN box" evidence="11">
    <location>
        <begin position="164"/>
        <end position="240"/>
    </location>
</feature>
<protein>
    <submittedName>
        <fullName evidence="14">Zinc finger protein 678-like</fullName>
    </submittedName>
</protein>
<dbReference type="SUPFAM" id="SSF109640">
    <property type="entry name" value="KRAB domain (Kruppel-associated box)"/>
    <property type="match status" value="1"/>
</dbReference>
<evidence type="ECO:0000313" key="14">
    <source>
        <dbReference type="RefSeq" id="XP_060543538.1"/>
    </source>
</evidence>
<dbReference type="PROSITE" id="PS00028">
    <property type="entry name" value="ZINC_FINGER_C2H2_1"/>
    <property type="match status" value="15"/>
</dbReference>
<keyword evidence="5" id="KW-0805">Transcription regulation</keyword>
<dbReference type="Proteomes" id="UP001652622">
    <property type="component" value="Unplaced"/>
</dbReference>
<keyword evidence="13" id="KW-1185">Reference proteome</keyword>
<dbReference type="PANTHER" id="PTHR14196:SF12">
    <property type="entry name" value="ZINC FINGER PROTEIN 208-LIKE"/>
    <property type="match status" value="1"/>
</dbReference>
<dbReference type="Gene3D" id="6.10.140.140">
    <property type="match status" value="1"/>
</dbReference>
<feature type="domain" description="C2H2-type" evidence="10">
    <location>
        <begin position="872"/>
        <end position="899"/>
    </location>
</feature>
<dbReference type="Pfam" id="PF00096">
    <property type="entry name" value="zf-C2H2"/>
    <property type="match status" value="14"/>
</dbReference>
<dbReference type="RefSeq" id="XP_060543538.1">
    <property type="nucleotide sequence ID" value="XM_060687555.1"/>
</dbReference>
<feature type="domain" description="C2H2-type" evidence="10">
    <location>
        <begin position="844"/>
        <end position="871"/>
    </location>
</feature>
<reference evidence="14" key="1">
    <citation type="submission" date="2025-08" db="UniProtKB">
        <authorList>
            <consortium name="RefSeq"/>
        </authorList>
    </citation>
    <scope>IDENTIFICATION</scope>
    <source>
        <tissue evidence="14">Blood</tissue>
    </source>
</reference>
<dbReference type="SMART" id="SM00349">
    <property type="entry name" value="KRAB"/>
    <property type="match status" value="1"/>
</dbReference>
<evidence type="ECO:0000256" key="5">
    <source>
        <dbReference type="ARBA" id="ARBA00023015"/>
    </source>
</evidence>
<organism evidence="13 14">
    <name type="scientific">Pantherophis guttatus</name>
    <name type="common">Corn snake</name>
    <name type="synonym">Elaphe guttata</name>
    <dbReference type="NCBI Taxonomy" id="94885"/>
    <lineage>
        <taxon>Eukaryota</taxon>
        <taxon>Metazoa</taxon>
        <taxon>Chordata</taxon>
        <taxon>Craniata</taxon>
        <taxon>Vertebrata</taxon>
        <taxon>Euteleostomi</taxon>
        <taxon>Lepidosauria</taxon>
        <taxon>Squamata</taxon>
        <taxon>Bifurcata</taxon>
        <taxon>Unidentata</taxon>
        <taxon>Episquamata</taxon>
        <taxon>Toxicofera</taxon>
        <taxon>Serpentes</taxon>
        <taxon>Colubroidea</taxon>
        <taxon>Colubridae</taxon>
        <taxon>Colubrinae</taxon>
        <taxon>Pantherophis</taxon>
    </lineage>
</organism>
<dbReference type="Gene3D" id="1.10.4020.10">
    <property type="entry name" value="DNA breaking-rejoining enzymes"/>
    <property type="match status" value="1"/>
</dbReference>
<feature type="region of interest" description="Disordered" evidence="9">
    <location>
        <begin position="377"/>
        <end position="401"/>
    </location>
</feature>
<evidence type="ECO:0000256" key="7">
    <source>
        <dbReference type="ARBA" id="ARBA00023242"/>
    </source>
</evidence>
<feature type="domain" description="C2H2-type" evidence="10">
    <location>
        <begin position="620"/>
        <end position="647"/>
    </location>
</feature>
<feature type="domain" description="C2H2-type" evidence="10">
    <location>
        <begin position="592"/>
        <end position="619"/>
    </location>
</feature>
<feature type="domain" description="C2H2-type" evidence="10">
    <location>
        <begin position="732"/>
        <end position="759"/>
    </location>
</feature>
<sequence length="906" mass="102650">MRSPIARGPFRCPESPPGGSFCEHQGLAISCFREETEPVQILHARLEGVSLLNPEMCQNKAGSECHQGESGLSRTPLSLSPWPKRLDASRDGPAEVTLGRRKEKVFGEPRDLLAAFGPVIEEKKNMEGQHPEDQGAEKVGETSARTRQKILEKESISSEVQCWHFRSIQYQESKGPREICSHLHHLCRRWLQPERRTKAQMLDLVILGQLLALLPLQMEGWVWECGAETSSQAVALAEGFLLSQAEEEKQKESQAQGSFLETVMENPEEGRELLLRGSSREDQRYDISADSGMMSMVFVGSAPSSTVFERASEPPSQGLVSFEEVAVYFSEEEWSHLDADQKALHGEVMLENSKNVASLERAHGEEGRNYIQQFHAHHPEEEDKKKLANERGSKGLERKQLTQGINKKSISPCAPVQDFLAEQKHREKKKRKCAGKNLKACKDRFDVSKPYRSCPMGEVKKYSNRTFSTRGSINVEEKLHRCRECGESFGCNRSLISHQITHAGVKPYKCTECGKSFRKSSYLTCHRRIHTGEKPFKCTDCGKSFSKNSSLTYHRRIHTGEKPFKCVECGKTFSKNSSLTSHTRSHSGEKPYRCLECGKSFRWHSQLTSHKRIHTGEKPYECMECGKSFSTSSSLTSHKRRHSGEKPYECLECGKSFRGSSAFASHKRIHTGEKPYKCTECGKIFRKSSSLASHRSIHTGEKPYKCLECGKNFRENGSLTSHKRIHRGEKPYKCTECGKSFSQSGNLISHKRSHSGEKPYKCMECGKSFMWNSQLTSHRSLHTGQKPYKCADCGKSFSDISHLTSHKRIHTGEKPYKCAACGKSFSQNSSLTLHERIHTGEKPYKCTECGKSFREKRSLHSHKLIHTGEKPHKCTECGKHFREKRSLRSHKLIHTGEKPYNSLDRL</sequence>
<feature type="domain" description="C2H2-type" evidence="10">
    <location>
        <begin position="760"/>
        <end position="787"/>
    </location>
</feature>
<dbReference type="PROSITE" id="PS50804">
    <property type="entry name" value="SCAN_BOX"/>
    <property type="match status" value="1"/>
</dbReference>
<feature type="domain" description="C2H2-type" evidence="10">
    <location>
        <begin position="536"/>
        <end position="563"/>
    </location>
</feature>
<evidence type="ECO:0000256" key="8">
    <source>
        <dbReference type="PROSITE-ProRule" id="PRU00042"/>
    </source>
</evidence>
<feature type="domain" description="KRAB" evidence="12">
    <location>
        <begin position="320"/>
        <end position="404"/>
    </location>
</feature>
<feature type="compositionally biased region" description="Basic and acidic residues" evidence="9">
    <location>
        <begin position="377"/>
        <end position="400"/>
    </location>
</feature>